<feature type="domain" description="Peptidase M48" evidence="9">
    <location>
        <begin position="200"/>
        <end position="386"/>
    </location>
</feature>
<accession>A0A0C4YCB2</accession>
<dbReference type="GO" id="GO:0016020">
    <property type="term" value="C:membrane"/>
    <property type="evidence" value="ECO:0007669"/>
    <property type="project" value="TreeGrafter"/>
</dbReference>
<keyword evidence="5 6" id="KW-0482">Metalloprotease</keyword>
<evidence type="ECO:0000256" key="6">
    <source>
        <dbReference type="RuleBase" id="RU003983"/>
    </source>
</evidence>
<dbReference type="GO" id="GO:0051603">
    <property type="term" value="P:proteolysis involved in protein catabolic process"/>
    <property type="evidence" value="ECO:0007669"/>
    <property type="project" value="TreeGrafter"/>
</dbReference>
<dbReference type="Pfam" id="PF23368">
    <property type="entry name" value="DUF7092"/>
    <property type="match status" value="1"/>
</dbReference>
<gene>
    <name evidence="11" type="ORF">RR42_m0869</name>
</gene>
<name>A0A0C4YCB2_9BURK</name>
<feature type="region of interest" description="Disordered" evidence="7">
    <location>
        <begin position="320"/>
        <end position="389"/>
    </location>
</feature>
<dbReference type="Pfam" id="PF01435">
    <property type="entry name" value="Peptidase_M48"/>
    <property type="match status" value="1"/>
</dbReference>
<dbReference type="RefSeq" id="WP_052494442.1">
    <property type="nucleotide sequence ID" value="NZ_CP010536.1"/>
</dbReference>
<dbReference type="OrthoDB" id="9810445at2"/>
<protein>
    <submittedName>
        <fullName evidence="11">Zn-dependent protease with chaperone function</fullName>
    </submittedName>
</protein>
<keyword evidence="8" id="KW-1133">Transmembrane helix</keyword>
<dbReference type="STRING" id="68895.RR42_m0869"/>
<dbReference type="GO" id="GO:0004222">
    <property type="term" value="F:metalloendopeptidase activity"/>
    <property type="evidence" value="ECO:0007669"/>
    <property type="project" value="InterPro"/>
</dbReference>
<evidence type="ECO:0000313" key="12">
    <source>
        <dbReference type="Proteomes" id="UP000031843"/>
    </source>
</evidence>
<dbReference type="InterPro" id="IPR001915">
    <property type="entry name" value="Peptidase_M48"/>
</dbReference>
<keyword evidence="2" id="KW-0479">Metal-binding</keyword>
<comment type="cofactor">
    <cofactor evidence="6">
        <name>Zn(2+)</name>
        <dbReference type="ChEBI" id="CHEBI:29105"/>
    </cofactor>
    <text evidence="6">Binds 1 zinc ion per subunit.</text>
</comment>
<dbReference type="EMBL" id="CP010536">
    <property type="protein sequence ID" value="AJG18281.1"/>
    <property type="molecule type" value="Genomic_DNA"/>
</dbReference>
<dbReference type="InterPro" id="IPR055518">
    <property type="entry name" value="DUF7092"/>
</dbReference>
<dbReference type="InterPro" id="IPR051156">
    <property type="entry name" value="Mito/Outer_Membr_Metalloprot"/>
</dbReference>
<dbReference type="AlphaFoldDB" id="A0A0C4YCB2"/>
<evidence type="ECO:0000256" key="4">
    <source>
        <dbReference type="ARBA" id="ARBA00022833"/>
    </source>
</evidence>
<keyword evidence="8" id="KW-0812">Transmembrane</keyword>
<comment type="similarity">
    <text evidence="6">Belongs to the peptidase M48 family.</text>
</comment>
<feature type="transmembrane region" description="Helical" evidence="8">
    <location>
        <begin position="107"/>
        <end position="126"/>
    </location>
</feature>
<evidence type="ECO:0000256" key="1">
    <source>
        <dbReference type="ARBA" id="ARBA00022670"/>
    </source>
</evidence>
<evidence type="ECO:0000256" key="3">
    <source>
        <dbReference type="ARBA" id="ARBA00022801"/>
    </source>
</evidence>
<keyword evidence="1 6" id="KW-0645">Protease</keyword>
<evidence type="ECO:0000313" key="11">
    <source>
        <dbReference type="EMBL" id="AJG18281.1"/>
    </source>
</evidence>
<evidence type="ECO:0000256" key="2">
    <source>
        <dbReference type="ARBA" id="ARBA00022723"/>
    </source>
</evidence>
<dbReference type="KEGG" id="cbw:RR42_m0869"/>
<keyword evidence="3 6" id="KW-0378">Hydrolase</keyword>
<proteinExistence type="inferred from homology"/>
<keyword evidence="8" id="KW-0472">Membrane</keyword>
<evidence type="ECO:0000256" key="7">
    <source>
        <dbReference type="SAM" id="MobiDB-lite"/>
    </source>
</evidence>
<dbReference type="CDD" id="cd07332">
    <property type="entry name" value="M48C_Oma1_like"/>
    <property type="match status" value="1"/>
</dbReference>
<dbReference type="GO" id="GO:0046872">
    <property type="term" value="F:metal ion binding"/>
    <property type="evidence" value="ECO:0007669"/>
    <property type="project" value="UniProtKB-KW"/>
</dbReference>
<evidence type="ECO:0000256" key="8">
    <source>
        <dbReference type="SAM" id="Phobius"/>
    </source>
</evidence>
<evidence type="ECO:0000256" key="5">
    <source>
        <dbReference type="ARBA" id="ARBA00023049"/>
    </source>
</evidence>
<dbReference type="PANTHER" id="PTHR22726:SF1">
    <property type="entry name" value="METALLOENDOPEPTIDASE OMA1, MITOCHONDRIAL"/>
    <property type="match status" value="1"/>
</dbReference>
<keyword evidence="4 6" id="KW-0862">Zinc</keyword>
<reference evidence="11 12" key="1">
    <citation type="journal article" date="2015" name="Genome Announc.">
        <title>Complete Genome Sequence of Cupriavidus basilensis 4G11, Isolated from the Oak Ridge Field Research Center Site.</title>
        <authorList>
            <person name="Ray J."/>
            <person name="Waters R.J."/>
            <person name="Skerker J.M."/>
            <person name="Kuehl J.V."/>
            <person name="Price M.N."/>
            <person name="Huang J."/>
            <person name="Chakraborty R."/>
            <person name="Arkin A.P."/>
            <person name="Deutschbauer A."/>
        </authorList>
    </citation>
    <scope>NUCLEOTIDE SEQUENCE [LARGE SCALE GENOMIC DNA]</scope>
    <source>
        <strain evidence="11">4G11</strain>
    </source>
</reference>
<keyword evidence="12" id="KW-1185">Reference proteome</keyword>
<dbReference type="PANTHER" id="PTHR22726">
    <property type="entry name" value="METALLOENDOPEPTIDASE OMA1"/>
    <property type="match status" value="1"/>
</dbReference>
<dbReference type="Proteomes" id="UP000031843">
    <property type="component" value="Chromosome main"/>
</dbReference>
<organism evidence="11 12">
    <name type="scientific">Cupriavidus basilensis</name>
    <dbReference type="NCBI Taxonomy" id="68895"/>
    <lineage>
        <taxon>Bacteria</taxon>
        <taxon>Pseudomonadati</taxon>
        <taxon>Pseudomonadota</taxon>
        <taxon>Betaproteobacteria</taxon>
        <taxon>Burkholderiales</taxon>
        <taxon>Burkholderiaceae</taxon>
        <taxon>Cupriavidus</taxon>
    </lineage>
</organism>
<feature type="domain" description="DUF7092" evidence="10">
    <location>
        <begin position="13"/>
        <end position="90"/>
    </location>
</feature>
<sequence length="389" mass="41304">MQDIPDATATAPVAATYFDGRSSRAHRVMLSIEGRDAVLRDALGTVLRRAPLAALRVSERVKRAPRLVTFADGAFCEVTDHAGFAALLGASGYREGWVVRAQNSWRLALLSVLGLAAALLLGYFYVLPWGAGMVARSVPPTLEARLGEATLTSIDHGLLMPSALPQAQQQRIRADFAALVRPADPGHEYEILFRHGGKLGPNALALPGGTIVVTDELVKLTGVGPGLMGVLAHEAGHVAERHGLQQILQASAVGALAAYFFGDYSTVLAGVPAAILTLRYSRDHERAADAYAVEVMQRNHLPVSAFADVLQALEDAHARQAEAQAAKADGGSEASTPAASGERETKRERRSRRAAEDGGNNGDGDDGDSFFSTHPLTRERIEALRAAGR</sequence>
<dbReference type="Gene3D" id="3.30.2010.10">
    <property type="entry name" value="Metalloproteases ('zincins'), catalytic domain"/>
    <property type="match status" value="1"/>
</dbReference>
<evidence type="ECO:0000259" key="9">
    <source>
        <dbReference type="Pfam" id="PF01435"/>
    </source>
</evidence>
<evidence type="ECO:0000259" key="10">
    <source>
        <dbReference type="Pfam" id="PF23368"/>
    </source>
</evidence>